<evidence type="ECO:0000313" key="4">
    <source>
        <dbReference type="EMBL" id="EGG05871.1"/>
    </source>
</evidence>
<organism evidence="5">
    <name type="scientific">Melampsora larici-populina (strain 98AG31 / pathotype 3-4-7)</name>
    <name type="common">Poplar leaf rust fungus</name>
    <dbReference type="NCBI Taxonomy" id="747676"/>
    <lineage>
        <taxon>Eukaryota</taxon>
        <taxon>Fungi</taxon>
        <taxon>Dikarya</taxon>
        <taxon>Basidiomycota</taxon>
        <taxon>Pucciniomycotina</taxon>
        <taxon>Pucciniomycetes</taxon>
        <taxon>Pucciniales</taxon>
        <taxon>Melampsoraceae</taxon>
        <taxon>Melampsora</taxon>
    </lineage>
</organism>
<dbReference type="VEuPathDB" id="FungiDB:MELLADRAFT_107258"/>
<dbReference type="KEGG" id="mlr:MELLADRAFT_107258"/>
<evidence type="ECO:0000313" key="5">
    <source>
        <dbReference type="Proteomes" id="UP000001072"/>
    </source>
</evidence>
<dbReference type="Proteomes" id="UP000001072">
    <property type="component" value="Unassembled WGS sequence"/>
</dbReference>
<name>F4RPC8_MELLP</name>
<keyword evidence="2" id="KW-0812">Transmembrane</keyword>
<feature type="compositionally biased region" description="Polar residues" evidence="1">
    <location>
        <begin position="442"/>
        <end position="461"/>
    </location>
</feature>
<feature type="region of interest" description="Disordered" evidence="1">
    <location>
        <begin position="216"/>
        <end position="257"/>
    </location>
</feature>
<feature type="compositionally biased region" description="Polar residues" evidence="1">
    <location>
        <begin position="151"/>
        <end position="194"/>
    </location>
</feature>
<keyword evidence="2" id="KW-1133">Transmembrane helix</keyword>
<feature type="region of interest" description="Disordered" evidence="1">
    <location>
        <begin position="323"/>
        <end position="528"/>
    </location>
</feature>
<evidence type="ECO:0008006" key="6">
    <source>
        <dbReference type="Google" id="ProtNLM"/>
    </source>
</evidence>
<feature type="compositionally biased region" description="Basic and acidic residues" evidence="1">
    <location>
        <begin position="484"/>
        <end position="498"/>
    </location>
</feature>
<feature type="region of interest" description="Disordered" evidence="1">
    <location>
        <begin position="124"/>
        <end position="195"/>
    </location>
</feature>
<dbReference type="AlphaFoldDB" id="F4RPC8"/>
<dbReference type="HOGENOM" id="CLU_493531_0_0_1"/>
<reference evidence="5" key="1">
    <citation type="journal article" date="2011" name="Proc. Natl. Acad. Sci. U.S.A.">
        <title>Obligate biotrophy features unraveled by the genomic analysis of rust fungi.</title>
        <authorList>
            <person name="Duplessis S."/>
            <person name="Cuomo C.A."/>
            <person name="Lin Y.-C."/>
            <person name="Aerts A."/>
            <person name="Tisserant E."/>
            <person name="Veneault-Fourrey C."/>
            <person name="Joly D.L."/>
            <person name="Hacquard S."/>
            <person name="Amselem J."/>
            <person name="Cantarel B.L."/>
            <person name="Chiu R."/>
            <person name="Coutinho P.M."/>
            <person name="Feau N."/>
            <person name="Field M."/>
            <person name="Frey P."/>
            <person name="Gelhaye E."/>
            <person name="Goldberg J."/>
            <person name="Grabherr M.G."/>
            <person name="Kodira C.D."/>
            <person name="Kohler A."/>
            <person name="Kuees U."/>
            <person name="Lindquist E.A."/>
            <person name="Lucas S.M."/>
            <person name="Mago R."/>
            <person name="Mauceli E."/>
            <person name="Morin E."/>
            <person name="Murat C."/>
            <person name="Pangilinan J.L."/>
            <person name="Park R."/>
            <person name="Pearson M."/>
            <person name="Quesneville H."/>
            <person name="Rouhier N."/>
            <person name="Sakthikumar S."/>
            <person name="Salamov A.A."/>
            <person name="Schmutz J."/>
            <person name="Selles B."/>
            <person name="Shapiro H."/>
            <person name="Tanguay P."/>
            <person name="Tuskan G.A."/>
            <person name="Henrissat B."/>
            <person name="Van de Peer Y."/>
            <person name="Rouze P."/>
            <person name="Ellis J.G."/>
            <person name="Dodds P.N."/>
            <person name="Schein J.E."/>
            <person name="Zhong S."/>
            <person name="Hamelin R.C."/>
            <person name="Grigoriev I.V."/>
            <person name="Szabo L.J."/>
            <person name="Martin F."/>
        </authorList>
    </citation>
    <scope>NUCLEOTIDE SEQUENCE [LARGE SCALE GENOMIC DNA]</scope>
    <source>
        <strain evidence="5">98AG31 / pathotype 3-4-7</strain>
    </source>
</reference>
<gene>
    <name evidence="4" type="ORF">MELLADRAFT_107258</name>
</gene>
<feature type="transmembrane region" description="Helical" evidence="2">
    <location>
        <begin position="529"/>
        <end position="551"/>
    </location>
</feature>
<proteinExistence type="predicted"/>
<evidence type="ECO:0000256" key="3">
    <source>
        <dbReference type="SAM" id="SignalP"/>
    </source>
</evidence>
<protein>
    <recommendedName>
        <fullName evidence="6">Secreted protein</fullName>
    </recommendedName>
</protein>
<accession>F4RPC8</accession>
<dbReference type="InParanoid" id="F4RPC8"/>
<feature type="compositionally biased region" description="Low complexity" evidence="1">
    <location>
        <begin position="225"/>
        <end position="252"/>
    </location>
</feature>
<sequence length="552" mass="58791">MTNSPLPFLLLIFILTIRMHTSALIINTSEKPILKITSSDQFYSNPIEESSQSTEPHLDLISGLVPKQNQKALQRVFISNFLGISNRRLPVWIYHSPISSRKYNHQNNQNNANLPHKFSNVLQKRDNSQDDPTETPNTLDENVVAKDETTVPDQQEATQDTNLILTSGQSDAPAQDLSQDSEIASSADSLSEGQDSALPVDMDATFAGSSISAVDPSEEYYESWEIQTSSSPEIPSSTSKDSTTSESDSSETLAPESDAVMNTFPHNLASETVVETASQTLETFENDPSDTSTTPQSPTFEVNFFIAKEPTNLSPESGVVIEQYPNTGKDTSGVSKSGANPTRTKLGNLTPAASSGAIENDSKKTGLPCKSCGNLEDVDNLPGGTLKGSKSTKMPSKSKEATPRISSGEIPSVSSGEIPSISSGDTPSISSGNTPSISSGNTPPISSGNTPSITSDDTTFYSGDIPMGGSGYLTPQKKPSKTSGPEEKSGSKDVKLSPEDNNSGQTIRKENDPNKSKEEKDKKERQSSALSIGIFSGLAGGLACTIFLAMII</sequence>
<evidence type="ECO:0000256" key="2">
    <source>
        <dbReference type="SAM" id="Phobius"/>
    </source>
</evidence>
<keyword evidence="5" id="KW-1185">Reference proteome</keyword>
<dbReference type="GeneID" id="18923113"/>
<feature type="signal peptide" evidence="3">
    <location>
        <begin position="1"/>
        <end position="23"/>
    </location>
</feature>
<feature type="compositionally biased region" description="Low complexity" evidence="1">
    <location>
        <begin position="409"/>
        <end position="441"/>
    </location>
</feature>
<dbReference type="OrthoDB" id="10569203at2759"/>
<feature type="chain" id="PRO_5003321713" description="Secreted protein" evidence="3">
    <location>
        <begin position="24"/>
        <end position="552"/>
    </location>
</feature>
<evidence type="ECO:0000256" key="1">
    <source>
        <dbReference type="SAM" id="MobiDB-lite"/>
    </source>
</evidence>
<dbReference type="RefSeq" id="XP_007410927.1">
    <property type="nucleotide sequence ID" value="XM_007410865.1"/>
</dbReference>
<dbReference type="EMBL" id="GL883111">
    <property type="protein sequence ID" value="EGG05871.1"/>
    <property type="molecule type" value="Genomic_DNA"/>
</dbReference>
<feature type="compositionally biased region" description="Basic and acidic residues" evidence="1">
    <location>
        <begin position="507"/>
        <end position="526"/>
    </location>
</feature>
<keyword evidence="3" id="KW-0732">Signal</keyword>
<keyword evidence="2" id="KW-0472">Membrane</keyword>
<feature type="compositionally biased region" description="Polar residues" evidence="1">
    <location>
        <begin position="324"/>
        <end position="353"/>
    </location>
</feature>